<evidence type="ECO:0000313" key="3">
    <source>
        <dbReference type="Proteomes" id="UP001367508"/>
    </source>
</evidence>
<dbReference type="AlphaFoldDB" id="A0AAN9QPA3"/>
<reference evidence="2 3" key="1">
    <citation type="submission" date="2024-01" db="EMBL/GenBank/DDBJ databases">
        <title>The genomes of 5 underutilized Papilionoideae crops provide insights into root nodulation and disease resistanc.</title>
        <authorList>
            <person name="Jiang F."/>
        </authorList>
    </citation>
    <scope>NUCLEOTIDE SEQUENCE [LARGE SCALE GENOMIC DNA]</scope>
    <source>
        <strain evidence="2">LVBAO_FW01</strain>
        <tissue evidence="2">Leaves</tissue>
    </source>
</reference>
<name>A0AAN9QPA3_CANGL</name>
<evidence type="ECO:0000313" key="2">
    <source>
        <dbReference type="EMBL" id="KAK7338478.1"/>
    </source>
</evidence>
<protein>
    <submittedName>
        <fullName evidence="2">Uncharacterized protein</fullName>
    </submittedName>
</protein>
<gene>
    <name evidence="2" type="ORF">VNO77_19089</name>
</gene>
<dbReference type="EMBL" id="JAYMYQ010000004">
    <property type="protein sequence ID" value="KAK7338478.1"/>
    <property type="molecule type" value="Genomic_DNA"/>
</dbReference>
<evidence type="ECO:0000256" key="1">
    <source>
        <dbReference type="SAM" id="MobiDB-lite"/>
    </source>
</evidence>
<organism evidence="2 3">
    <name type="scientific">Canavalia gladiata</name>
    <name type="common">Sword bean</name>
    <name type="synonym">Dolichos gladiatus</name>
    <dbReference type="NCBI Taxonomy" id="3824"/>
    <lineage>
        <taxon>Eukaryota</taxon>
        <taxon>Viridiplantae</taxon>
        <taxon>Streptophyta</taxon>
        <taxon>Embryophyta</taxon>
        <taxon>Tracheophyta</taxon>
        <taxon>Spermatophyta</taxon>
        <taxon>Magnoliopsida</taxon>
        <taxon>eudicotyledons</taxon>
        <taxon>Gunneridae</taxon>
        <taxon>Pentapetalae</taxon>
        <taxon>rosids</taxon>
        <taxon>fabids</taxon>
        <taxon>Fabales</taxon>
        <taxon>Fabaceae</taxon>
        <taxon>Papilionoideae</taxon>
        <taxon>50 kb inversion clade</taxon>
        <taxon>NPAAA clade</taxon>
        <taxon>indigoferoid/millettioid clade</taxon>
        <taxon>Phaseoleae</taxon>
        <taxon>Canavalia</taxon>
    </lineage>
</organism>
<keyword evidence="3" id="KW-1185">Reference proteome</keyword>
<feature type="compositionally biased region" description="Basic and acidic residues" evidence="1">
    <location>
        <begin position="66"/>
        <end position="91"/>
    </location>
</feature>
<proteinExistence type="predicted"/>
<accession>A0AAN9QPA3</accession>
<dbReference type="Proteomes" id="UP001367508">
    <property type="component" value="Unassembled WGS sequence"/>
</dbReference>
<feature type="region of interest" description="Disordered" evidence="1">
    <location>
        <begin position="63"/>
        <end position="99"/>
    </location>
</feature>
<comment type="caution">
    <text evidence="2">The sequence shown here is derived from an EMBL/GenBank/DDBJ whole genome shotgun (WGS) entry which is preliminary data.</text>
</comment>
<sequence length="99" mass="11547">MKPALGRATPLPVKDKFSDGGLMCATFLEYRWRWWREEPRFFSILHEANSSRRHYISFPLPLSKGPPEEIGHSLDKLRTAPRESRKPREPLAEMGRSLQ</sequence>